<dbReference type="PROSITE" id="PS00107">
    <property type="entry name" value="PROTEIN_KINASE_ATP"/>
    <property type="match status" value="1"/>
</dbReference>
<name>A0A7J5XLK9_DISMA</name>
<feature type="binding site" evidence="6">
    <location>
        <position position="29"/>
    </location>
    <ligand>
        <name>ATP</name>
        <dbReference type="ChEBI" id="CHEBI:30616"/>
    </ligand>
</feature>
<dbReference type="GO" id="GO:0004674">
    <property type="term" value="F:protein serine/threonine kinase activity"/>
    <property type="evidence" value="ECO:0007669"/>
    <property type="project" value="UniProtKB-KW"/>
</dbReference>
<dbReference type="GO" id="GO:0042771">
    <property type="term" value="P:intrinsic apoptotic signaling pathway in response to DNA damage by p53 class mediator"/>
    <property type="evidence" value="ECO:0007669"/>
    <property type="project" value="TreeGrafter"/>
</dbReference>
<feature type="domain" description="Protein kinase" evidence="8">
    <location>
        <begin position="1"/>
        <end position="224"/>
    </location>
</feature>
<dbReference type="GO" id="GO:0003714">
    <property type="term" value="F:transcription corepressor activity"/>
    <property type="evidence" value="ECO:0007669"/>
    <property type="project" value="TreeGrafter"/>
</dbReference>
<protein>
    <recommendedName>
        <fullName evidence="8">Protein kinase domain-containing protein</fullName>
    </recommendedName>
</protein>
<dbReference type="PANTHER" id="PTHR24058:SF53">
    <property type="entry name" value="HOMEODOMAIN-INTERACTING PROTEIN KINASE 2"/>
    <property type="match status" value="1"/>
</dbReference>
<dbReference type="SUPFAM" id="SSF56112">
    <property type="entry name" value="Protein kinase-like (PK-like)"/>
    <property type="match status" value="1"/>
</dbReference>
<dbReference type="Proteomes" id="UP000518266">
    <property type="component" value="Unassembled WGS sequence"/>
</dbReference>
<keyword evidence="2" id="KW-0808">Transferase</keyword>
<comment type="caution">
    <text evidence="9">The sequence shown here is derived from an EMBL/GenBank/DDBJ whole genome shotgun (WGS) entry which is preliminary data.</text>
</comment>
<keyword evidence="3 6" id="KW-0547">Nucleotide-binding</keyword>
<evidence type="ECO:0000256" key="7">
    <source>
        <dbReference type="RuleBase" id="RU000304"/>
    </source>
</evidence>
<reference evidence="9 10" key="1">
    <citation type="submission" date="2020-03" db="EMBL/GenBank/DDBJ databases">
        <title>Dissostichus mawsoni Genome sequencing and assembly.</title>
        <authorList>
            <person name="Park H."/>
        </authorList>
    </citation>
    <scope>NUCLEOTIDE SEQUENCE [LARGE SCALE GENOMIC DNA]</scope>
    <source>
        <strain evidence="9">DM0001</strain>
        <tissue evidence="9">Muscle</tissue>
    </source>
</reference>
<evidence type="ECO:0000256" key="4">
    <source>
        <dbReference type="ARBA" id="ARBA00022777"/>
    </source>
</evidence>
<evidence type="ECO:0000313" key="10">
    <source>
        <dbReference type="Proteomes" id="UP000518266"/>
    </source>
</evidence>
<keyword evidence="1 7" id="KW-0723">Serine/threonine-protein kinase</keyword>
<dbReference type="GO" id="GO:0005524">
    <property type="term" value="F:ATP binding"/>
    <property type="evidence" value="ECO:0007669"/>
    <property type="project" value="UniProtKB-UniRule"/>
</dbReference>
<dbReference type="InterPro" id="IPR000719">
    <property type="entry name" value="Prot_kinase_dom"/>
</dbReference>
<dbReference type="PROSITE" id="PS50011">
    <property type="entry name" value="PROTEIN_KINASE_DOM"/>
    <property type="match status" value="1"/>
</dbReference>
<sequence length="224" mass="24681">MVIASVGEGYFGTVAKCVNLNTSETTAIKERKGKPFSLNEIRPVAQQLLVAFEALRGIGIIHTDLKSDNIMLVDHQDQPFKVKLIDFGLAMPASETTLGMLMQPVPFRAPEVNLGLPISAAVDMWGLGCVLGEMYFQNWLFPGGSTYNTIKGLCHLVGQPGDHLLNNAMYTRKYFNRVQGKNGPTWRLKTQEEYSAATGEIPDPSDKFFEPYKNLKRAAGQAGL</sequence>
<dbReference type="InterPro" id="IPR008271">
    <property type="entry name" value="Ser/Thr_kinase_AS"/>
</dbReference>
<evidence type="ECO:0000256" key="6">
    <source>
        <dbReference type="PROSITE-ProRule" id="PRU10141"/>
    </source>
</evidence>
<gene>
    <name evidence="9" type="ORF">F7725_009743</name>
</gene>
<evidence type="ECO:0000256" key="1">
    <source>
        <dbReference type="ARBA" id="ARBA00022527"/>
    </source>
</evidence>
<dbReference type="SMART" id="SM00220">
    <property type="entry name" value="S_TKc"/>
    <property type="match status" value="1"/>
</dbReference>
<keyword evidence="4" id="KW-0418">Kinase</keyword>
<dbReference type="InterPro" id="IPR050494">
    <property type="entry name" value="Ser_Thr_dual-spec_kinase"/>
</dbReference>
<proteinExistence type="inferred from homology"/>
<evidence type="ECO:0000256" key="5">
    <source>
        <dbReference type="ARBA" id="ARBA00022840"/>
    </source>
</evidence>
<dbReference type="GO" id="GO:0005737">
    <property type="term" value="C:cytoplasm"/>
    <property type="evidence" value="ECO:0007669"/>
    <property type="project" value="TreeGrafter"/>
</dbReference>
<dbReference type="GO" id="GO:0045944">
    <property type="term" value="P:positive regulation of transcription by RNA polymerase II"/>
    <property type="evidence" value="ECO:0007669"/>
    <property type="project" value="TreeGrafter"/>
</dbReference>
<evidence type="ECO:0000256" key="2">
    <source>
        <dbReference type="ARBA" id="ARBA00022679"/>
    </source>
</evidence>
<dbReference type="InterPro" id="IPR017441">
    <property type="entry name" value="Protein_kinase_ATP_BS"/>
</dbReference>
<comment type="similarity">
    <text evidence="7">Belongs to the protein kinase superfamily.</text>
</comment>
<dbReference type="PROSITE" id="PS00108">
    <property type="entry name" value="PROTEIN_KINASE_ST"/>
    <property type="match status" value="1"/>
</dbReference>
<dbReference type="Pfam" id="PF00069">
    <property type="entry name" value="Pkinase"/>
    <property type="match status" value="1"/>
</dbReference>
<evidence type="ECO:0000313" key="9">
    <source>
        <dbReference type="EMBL" id="KAF3837975.1"/>
    </source>
</evidence>
<evidence type="ECO:0000256" key="3">
    <source>
        <dbReference type="ARBA" id="ARBA00022741"/>
    </source>
</evidence>
<keyword evidence="10" id="KW-1185">Reference proteome</keyword>
<dbReference type="GO" id="GO:0016605">
    <property type="term" value="C:PML body"/>
    <property type="evidence" value="ECO:0007669"/>
    <property type="project" value="TreeGrafter"/>
</dbReference>
<keyword evidence="5 6" id="KW-0067">ATP-binding</keyword>
<dbReference type="GO" id="GO:0003713">
    <property type="term" value="F:transcription coactivator activity"/>
    <property type="evidence" value="ECO:0007669"/>
    <property type="project" value="TreeGrafter"/>
</dbReference>
<dbReference type="Gene3D" id="1.10.510.10">
    <property type="entry name" value="Transferase(Phosphotransferase) domain 1"/>
    <property type="match status" value="1"/>
</dbReference>
<dbReference type="OrthoDB" id="437530at2759"/>
<dbReference type="GO" id="GO:0007224">
    <property type="term" value="P:smoothened signaling pathway"/>
    <property type="evidence" value="ECO:0007669"/>
    <property type="project" value="TreeGrafter"/>
</dbReference>
<accession>A0A7J5XLK9</accession>
<dbReference type="GO" id="GO:0004713">
    <property type="term" value="F:protein tyrosine kinase activity"/>
    <property type="evidence" value="ECO:0007669"/>
    <property type="project" value="TreeGrafter"/>
</dbReference>
<dbReference type="InterPro" id="IPR011009">
    <property type="entry name" value="Kinase-like_dom_sf"/>
</dbReference>
<evidence type="ECO:0000259" key="8">
    <source>
        <dbReference type="PROSITE" id="PS50011"/>
    </source>
</evidence>
<dbReference type="EMBL" id="JAAKFY010000022">
    <property type="protein sequence ID" value="KAF3837975.1"/>
    <property type="molecule type" value="Genomic_DNA"/>
</dbReference>
<dbReference type="AlphaFoldDB" id="A0A7J5XLK9"/>
<dbReference type="PANTHER" id="PTHR24058">
    <property type="entry name" value="DUAL SPECIFICITY PROTEIN KINASE"/>
    <property type="match status" value="1"/>
</dbReference>
<dbReference type="GO" id="GO:0046332">
    <property type="term" value="F:SMAD binding"/>
    <property type="evidence" value="ECO:0007669"/>
    <property type="project" value="TreeGrafter"/>
</dbReference>
<organism evidence="9 10">
    <name type="scientific">Dissostichus mawsoni</name>
    <name type="common">Antarctic cod</name>
    <dbReference type="NCBI Taxonomy" id="36200"/>
    <lineage>
        <taxon>Eukaryota</taxon>
        <taxon>Metazoa</taxon>
        <taxon>Chordata</taxon>
        <taxon>Craniata</taxon>
        <taxon>Vertebrata</taxon>
        <taxon>Euteleostomi</taxon>
        <taxon>Actinopterygii</taxon>
        <taxon>Neopterygii</taxon>
        <taxon>Teleostei</taxon>
        <taxon>Neoteleostei</taxon>
        <taxon>Acanthomorphata</taxon>
        <taxon>Eupercaria</taxon>
        <taxon>Perciformes</taxon>
        <taxon>Notothenioidei</taxon>
        <taxon>Nototheniidae</taxon>
        <taxon>Dissostichus</taxon>
    </lineage>
</organism>